<dbReference type="OrthoDB" id="5149081at2759"/>
<dbReference type="PANTHER" id="PTHR33050:SF7">
    <property type="entry name" value="RIBONUCLEASE H"/>
    <property type="match status" value="1"/>
</dbReference>
<sequence length="395" mass="44633">MNIPEWKKALMNAKLLPQFDDVIKGFQEGFDQGIPQHTVGDLPFYTPPNHASALQAREKIEKSLRTEIEAGRMYGPFEKDQVTKKFPFFRTNPLGAVINGDGLLRPINDLSHPHGKDGIPSVNSFVEADNFKTTWDDFNLVATFFRKLKGTALLAIFDWEKAYRQIPTAKDQWPYLMIKDFDDKIILDTRITFGGVAGWLKNWFATSAPRPTPQDVREDLTFWLHTLSTFSKTRLLPSPTPTDIGWVGDASTSYGVGVFIGKHWTQLKVVQGWDSTSNPSRNIAWLETVSIWIGLLMLKRLRAIPGKLFVVWTDNTTAENAVHNRKSKDQAANEEWKSIQSLLVEMQINITARRVASKENKADALSRGDNSGLKHCNYVPVILPPDLELLFVPAL</sequence>
<dbReference type="KEGG" id="pgr:PGTG_21636"/>
<dbReference type="InterPro" id="IPR052055">
    <property type="entry name" value="Hepadnavirus_pol/RT"/>
</dbReference>
<dbReference type="InParanoid" id="H6QRP1"/>
<gene>
    <name evidence="1" type="ORF">PGTG_21636</name>
</gene>
<dbReference type="Proteomes" id="UP000008783">
    <property type="component" value="Unassembled WGS sequence"/>
</dbReference>
<organism evidence="1 2">
    <name type="scientific">Puccinia graminis f. sp. tritici (strain CRL 75-36-700-3 / race SCCL)</name>
    <name type="common">Black stem rust fungus</name>
    <dbReference type="NCBI Taxonomy" id="418459"/>
    <lineage>
        <taxon>Eukaryota</taxon>
        <taxon>Fungi</taxon>
        <taxon>Dikarya</taxon>
        <taxon>Basidiomycota</taxon>
        <taxon>Pucciniomycotina</taxon>
        <taxon>Pucciniomycetes</taxon>
        <taxon>Pucciniales</taxon>
        <taxon>Pucciniaceae</taxon>
        <taxon>Puccinia</taxon>
    </lineage>
</organism>
<evidence type="ECO:0000313" key="1">
    <source>
        <dbReference type="EMBL" id="EHS63335.1"/>
    </source>
</evidence>
<dbReference type="GeneID" id="13543025"/>
<reference evidence="2" key="1">
    <citation type="journal article" date="2011" name="Proc. Natl. Acad. Sci. U.S.A.">
        <title>Obligate biotrophy features unraveled by the genomic analysis of rust fungi.</title>
        <authorList>
            <person name="Duplessis S."/>
            <person name="Cuomo C.A."/>
            <person name="Lin Y.-C."/>
            <person name="Aerts A."/>
            <person name="Tisserant E."/>
            <person name="Veneault-Fourrey C."/>
            <person name="Joly D.L."/>
            <person name="Hacquard S."/>
            <person name="Amselem J."/>
            <person name="Cantarel B.L."/>
            <person name="Chiu R."/>
            <person name="Coutinho P.M."/>
            <person name="Feau N."/>
            <person name="Field M."/>
            <person name="Frey P."/>
            <person name="Gelhaye E."/>
            <person name="Goldberg J."/>
            <person name="Grabherr M.G."/>
            <person name="Kodira C.D."/>
            <person name="Kohler A."/>
            <person name="Kuees U."/>
            <person name="Lindquist E.A."/>
            <person name="Lucas S.M."/>
            <person name="Mago R."/>
            <person name="Mauceli E."/>
            <person name="Morin E."/>
            <person name="Murat C."/>
            <person name="Pangilinan J.L."/>
            <person name="Park R."/>
            <person name="Pearson M."/>
            <person name="Quesneville H."/>
            <person name="Rouhier N."/>
            <person name="Sakthikumar S."/>
            <person name="Salamov A.A."/>
            <person name="Schmutz J."/>
            <person name="Selles B."/>
            <person name="Shapiro H."/>
            <person name="Tanguay P."/>
            <person name="Tuskan G.A."/>
            <person name="Henrissat B."/>
            <person name="Van de Peer Y."/>
            <person name="Rouze P."/>
            <person name="Ellis J.G."/>
            <person name="Dodds P.N."/>
            <person name="Schein J.E."/>
            <person name="Zhong S."/>
            <person name="Hamelin R.C."/>
            <person name="Grigoriev I.V."/>
            <person name="Szabo L.J."/>
            <person name="Martin F."/>
        </authorList>
    </citation>
    <scope>NUCLEOTIDE SEQUENCE [LARGE SCALE GENOMIC DNA]</scope>
    <source>
        <strain evidence="2">CRL 75-36-700-3 / race SCCL</strain>
    </source>
</reference>
<accession>H6QRP1</accession>
<dbReference type="VEuPathDB" id="FungiDB:PGTG_21636"/>
<protein>
    <submittedName>
        <fullName evidence="1">Uncharacterized protein</fullName>
    </submittedName>
</protein>
<dbReference type="HOGENOM" id="CLU_003292_8_2_1"/>
<dbReference type="RefSeq" id="XP_003889838.1">
    <property type="nucleotide sequence ID" value="XM_003889789.1"/>
</dbReference>
<dbReference type="PANTHER" id="PTHR33050">
    <property type="entry name" value="REVERSE TRANSCRIPTASE DOMAIN-CONTAINING PROTEIN"/>
    <property type="match status" value="1"/>
</dbReference>
<keyword evidence="2" id="KW-1185">Reference proteome</keyword>
<dbReference type="AlphaFoldDB" id="H6QRP1"/>
<evidence type="ECO:0000313" key="2">
    <source>
        <dbReference type="Proteomes" id="UP000008783"/>
    </source>
</evidence>
<name>H6QRP1_PUCGT</name>
<dbReference type="EMBL" id="DS178284">
    <property type="protein sequence ID" value="EHS63335.1"/>
    <property type="molecule type" value="Genomic_DNA"/>
</dbReference>
<proteinExistence type="predicted"/>